<evidence type="ECO:0000313" key="2">
    <source>
        <dbReference type="Proteomes" id="UP000075881"/>
    </source>
</evidence>
<name>A0A182KIP7_9DIPT</name>
<sequence length="126" mass="14171">MVVGFYLLTGPVEHRSINGLAHPIVILFVHLGQLALKVQIDGKVQIPVVTHIRLHLERAVNFLALLHRQIVVKVKHGLLPVRIRGVRCRTEGKPLVALGKLHVKVRHQRLDKVVALHRQVEGGFKL</sequence>
<proteinExistence type="predicted"/>
<reference evidence="1" key="2">
    <citation type="submission" date="2020-05" db="UniProtKB">
        <authorList>
            <consortium name="EnsemblMetazoa"/>
        </authorList>
    </citation>
    <scope>IDENTIFICATION</scope>
    <source>
        <strain evidence="1">ACHKN1017</strain>
    </source>
</reference>
<dbReference type="EnsemblMetazoa" id="ACHR014316-RB">
    <property type="protein sequence ID" value="ACHR014316-PB"/>
    <property type="gene ID" value="ACHR014316"/>
</dbReference>
<dbReference type="VEuPathDB" id="VectorBase:ACHR014316"/>
<accession>A0A182KIP7</accession>
<keyword evidence="2" id="KW-1185">Reference proteome</keyword>
<dbReference type="AlphaFoldDB" id="A0A182KIP7"/>
<reference evidence="2" key="1">
    <citation type="submission" date="2013-03" db="EMBL/GenBank/DDBJ databases">
        <title>The Genome Sequence of Anopheles christyi ACHKN1017.</title>
        <authorList>
            <consortium name="The Broad Institute Genomics Platform"/>
            <person name="Neafsey D.E."/>
            <person name="Besansky N."/>
            <person name="Walker B."/>
            <person name="Young S.K."/>
            <person name="Zeng Q."/>
            <person name="Gargeya S."/>
            <person name="Fitzgerald M."/>
            <person name="Haas B."/>
            <person name="Abouelleil A."/>
            <person name="Allen A.W."/>
            <person name="Alvarado L."/>
            <person name="Arachchi H.M."/>
            <person name="Berlin A.M."/>
            <person name="Chapman S.B."/>
            <person name="Gainer-Dewar J."/>
            <person name="Goldberg J."/>
            <person name="Griggs A."/>
            <person name="Gujja S."/>
            <person name="Hansen M."/>
            <person name="Howarth C."/>
            <person name="Imamovic A."/>
            <person name="Ireland A."/>
            <person name="Larimer J."/>
            <person name="McCowan C."/>
            <person name="Murphy C."/>
            <person name="Pearson M."/>
            <person name="Poon T.W."/>
            <person name="Priest M."/>
            <person name="Roberts A."/>
            <person name="Saif S."/>
            <person name="Shea T."/>
            <person name="Sisk P."/>
            <person name="Sykes S."/>
            <person name="Wortman J."/>
            <person name="Nusbaum C."/>
            <person name="Birren B."/>
        </authorList>
    </citation>
    <scope>NUCLEOTIDE SEQUENCE [LARGE SCALE GENOMIC DNA]</scope>
    <source>
        <strain evidence="2">ACHKN1017</strain>
    </source>
</reference>
<dbReference type="EnsemblMetazoa" id="ACHR014316-RA">
    <property type="protein sequence ID" value="ACHR014316-PA"/>
    <property type="gene ID" value="ACHR014316"/>
</dbReference>
<evidence type="ECO:0000313" key="1">
    <source>
        <dbReference type="EnsemblMetazoa" id="ACHR014316-PB"/>
    </source>
</evidence>
<organism evidence="1 2">
    <name type="scientific">Anopheles christyi</name>
    <dbReference type="NCBI Taxonomy" id="43041"/>
    <lineage>
        <taxon>Eukaryota</taxon>
        <taxon>Metazoa</taxon>
        <taxon>Ecdysozoa</taxon>
        <taxon>Arthropoda</taxon>
        <taxon>Hexapoda</taxon>
        <taxon>Insecta</taxon>
        <taxon>Pterygota</taxon>
        <taxon>Neoptera</taxon>
        <taxon>Endopterygota</taxon>
        <taxon>Diptera</taxon>
        <taxon>Nematocera</taxon>
        <taxon>Culicoidea</taxon>
        <taxon>Culicidae</taxon>
        <taxon>Anophelinae</taxon>
        <taxon>Anopheles</taxon>
    </lineage>
</organism>
<protein>
    <submittedName>
        <fullName evidence="1">Uncharacterized protein</fullName>
    </submittedName>
</protein>
<dbReference type="Proteomes" id="UP000075881">
    <property type="component" value="Unassembled WGS sequence"/>
</dbReference>